<dbReference type="InterPro" id="IPR023465">
    <property type="entry name" value="Riboflavin_kinase_dom_sf"/>
</dbReference>
<evidence type="ECO:0000256" key="15">
    <source>
        <dbReference type="PIRNR" id="PIRNR004491"/>
    </source>
</evidence>
<dbReference type="InterPro" id="IPR002606">
    <property type="entry name" value="Riboflavin_kinase_bac"/>
</dbReference>
<comment type="catalytic activity">
    <reaction evidence="13 15">
        <text>riboflavin + ATP = FMN + ADP + H(+)</text>
        <dbReference type="Rhea" id="RHEA:14357"/>
        <dbReference type="ChEBI" id="CHEBI:15378"/>
        <dbReference type="ChEBI" id="CHEBI:30616"/>
        <dbReference type="ChEBI" id="CHEBI:57986"/>
        <dbReference type="ChEBI" id="CHEBI:58210"/>
        <dbReference type="ChEBI" id="CHEBI:456216"/>
        <dbReference type="EC" id="2.7.1.26"/>
    </reaction>
</comment>
<dbReference type="Gene3D" id="3.40.50.620">
    <property type="entry name" value="HUPs"/>
    <property type="match status" value="1"/>
</dbReference>
<gene>
    <name evidence="17" type="primary">ribF</name>
    <name evidence="17" type="ORF">PRHACTZTBTEA_322</name>
</gene>
<keyword evidence="6 15" id="KW-0808">Transferase</keyword>
<comment type="pathway">
    <text evidence="2 15">Cofactor biosynthesis; FAD biosynthesis; FAD from FMN: step 1/1.</text>
</comment>
<dbReference type="EC" id="2.7.1.26" evidence="15"/>
<comment type="similarity">
    <text evidence="15">Belongs to the ribF family.</text>
</comment>
<evidence type="ECO:0000256" key="11">
    <source>
        <dbReference type="ARBA" id="ARBA00022840"/>
    </source>
</evidence>
<dbReference type="InterPro" id="IPR014729">
    <property type="entry name" value="Rossmann-like_a/b/a_fold"/>
</dbReference>
<keyword evidence="11 15" id="KW-0067">ATP-binding</keyword>
<dbReference type="SUPFAM" id="SSF82114">
    <property type="entry name" value="Riboflavin kinase-like"/>
    <property type="match status" value="1"/>
</dbReference>
<comment type="function">
    <text evidence="1">Catalyzes the phosphorylation of riboflavin to FMN followed by the adenylation of FMN to FAD.</text>
</comment>
<evidence type="ECO:0000259" key="16">
    <source>
        <dbReference type="SMART" id="SM00904"/>
    </source>
</evidence>
<dbReference type="NCBIfam" id="NF004162">
    <property type="entry name" value="PRK05627.1-5"/>
    <property type="match status" value="1"/>
</dbReference>
<evidence type="ECO:0000256" key="2">
    <source>
        <dbReference type="ARBA" id="ARBA00004726"/>
    </source>
</evidence>
<evidence type="ECO:0000256" key="12">
    <source>
        <dbReference type="ARBA" id="ARBA00023268"/>
    </source>
</evidence>
<dbReference type="Gene3D" id="2.40.30.30">
    <property type="entry name" value="Riboflavin kinase-like"/>
    <property type="match status" value="1"/>
</dbReference>
<keyword evidence="18" id="KW-1185">Reference proteome</keyword>
<dbReference type="GO" id="GO:0003919">
    <property type="term" value="F:FMN adenylyltransferase activity"/>
    <property type="evidence" value="ECO:0007669"/>
    <property type="project" value="UniProtKB-EC"/>
</dbReference>
<evidence type="ECO:0000256" key="13">
    <source>
        <dbReference type="ARBA" id="ARBA00047880"/>
    </source>
</evidence>
<evidence type="ECO:0000256" key="5">
    <source>
        <dbReference type="ARBA" id="ARBA00022643"/>
    </source>
</evidence>
<evidence type="ECO:0000256" key="3">
    <source>
        <dbReference type="ARBA" id="ARBA00005201"/>
    </source>
</evidence>
<dbReference type="PIRSF" id="PIRSF004491">
    <property type="entry name" value="FAD_Synth"/>
    <property type="match status" value="1"/>
</dbReference>
<proteinExistence type="inferred from homology"/>
<keyword evidence="12" id="KW-0511">Multifunctional enzyme</keyword>
<dbReference type="Pfam" id="PF01687">
    <property type="entry name" value="Flavokinase"/>
    <property type="match status" value="1"/>
</dbReference>
<evidence type="ECO:0000256" key="7">
    <source>
        <dbReference type="ARBA" id="ARBA00022695"/>
    </source>
</evidence>
<evidence type="ECO:0000256" key="10">
    <source>
        <dbReference type="ARBA" id="ARBA00022827"/>
    </source>
</evidence>
<keyword evidence="10 15" id="KW-0274">FAD</keyword>
<dbReference type="PANTHER" id="PTHR22749:SF6">
    <property type="entry name" value="RIBOFLAVIN KINASE"/>
    <property type="match status" value="1"/>
</dbReference>
<evidence type="ECO:0000313" key="17">
    <source>
        <dbReference type="EMBL" id="CAL1329244.1"/>
    </source>
</evidence>
<dbReference type="EMBL" id="OZ034688">
    <property type="protein sequence ID" value="CAL1329244.1"/>
    <property type="molecule type" value="Genomic_DNA"/>
</dbReference>
<keyword evidence="7 15" id="KW-0548">Nucleotidyltransferase</keyword>
<dbReference type="GO" id="GO:0008531">
    <property type="term" value="F:riboflavin kinase activity"/>
    <property type="evidence" value="ECO:0007669"/>
    <property type="project" value="UniProtKB-EC"/>
</dbReference>
<dbReference type="SMART" id="SM00904">
    <property type="entry name" value="Flavokinase"/>
    <property type="match status" value="1"/>
</dbReference>
<evidence type="ECO:0000256" key="14">
    <source>
        <dbReference type="ARBA" id="ARBA00049494"/>
    </source>
</evidence>
<evidence type="ECO:0000256" key="1">
    <source>
        <dbReference type="ARBA" id="ARBA00002121"/>
    </source>
</evidence>
<dbReference type="InterPro" id="IPR023468">
    <property type="entry name" value="Riboflavin_kinase"/>
</dbReference>
<keyword evidence="4 15" id="KW-0285">Flavoprotein</keyword>
<sequence length="310" mass="35846">MEIIRGMHNIKAYHSGCVLTIGNFDGVHRGHQLLLNNLKLKGKQLNLPTVVILFEPQPLEFFSKNTKTPARLTSFRDKVKYLLEINIHYLLIIKFNKYIASLTHFDFVSKILVNKLNTKYLIIGDDFRFGKNRIGDFNFLKKISKIFNFNIINTESLCDSKIRISSTLIRKVIQKNNFILAEKLLGHHYCISGRVIYGEQIGRKIGFPTANLLLKRFVTPVTGVYIVEIYGLHKKVLQGVANIGKKPTLSSKEIQLEVYIIDINMNLYGCYINVVLLKKLRNERKFKSLKKLKKQIIKDVIATKKYFNKI</sequence>
<protein>
    <recommendedName>
        <fullName evidence="15">Riboflavin biosynthesis protein</fullName>
    </recommendedName>
    <domain>
        <recommendedName>
            <fullName evidence="15">Riboflavin kinase</fullName>
            <ecNumber evidence="15">2.7.1.26</ecNumber>
        </recommendedName>
        <alternativeName>
            <fullName evidence="15">Flavokinase</fullName>
        </alternativeName>
    </domain>
    <domain>
        <recommendedName>
            <fullName evidence="15">FMN adenylyltransferase</fullName>
            <ecNumber evidence="15">2.7.7.2</ecNumber>
        </recommendedName>
        <alternativeName>
            <fullName evidence="15">FAD pyrophosphorylase</fullName>
        </alternativeName>
        <alternativeName>
            <fullName evidence="15">FAD synthase</fullName>
        </alternativeName>
    </domain>
</protein>
<dbReference type="NCBIfam" id="NF004163">
    <property type="entry name" value="PRK05627.1-6"/>
    <property type="match status" value="1"/>
</dbReference>
<reference evidence="17" key="1">
    <citation type="submission" date="2024-04" db="EMBL/GenBank/DDBJ databases">
        <authorList>
            <person name="Manzano-Marin A."/>
            <person name="Manzano-Marin A."/>
            <person name="Alejandro Manzano Marin A."/>
        </authorList>
    </citation>
    <scope>NUCLEOTIDE SEQUENCE [LARGE SCALE GENOMIC DNA]</scope>
    <source>
        <strain evidence="17">TABTEA</strain>
    </source>
</reference>
<evidence type="ECO:0000313" key="18">
    <source>
        <dbReference type="Proteomes" id="UP001497533"/>
    </source>
</evidence>
<dbReference type="InterPro" id="IPR015864">
    <property type="entry name" value="FAD_synthase"/>
</dbReference>
<feature type="domain" description="Riboflavin kinase" evidence="16">
    <location>
        <begin position="184"/>
        <end position="308"/>
    </location>
</feature>
<name>A0ABP1CDW3_9GAMM</name>
<dbReference type="Pfam" id="PF06574">
    <property type="entry name" value="FAD_syn"/>
    <property type="match status" value="1"/>
</dbReference>
<dbReference type="Proteomes" id="UP001497533">
    <property type="component" value="Chromosome"/>
</dbReference>
<dbReference type="SUPFAM" id="SSF52374">
    <property type="entry name" value="Nucleotidylyl transferase"/>
    <property type="match status" value="1"/>
</dbReference>
<dbReference type="InterPro" id="IPR015865">
    <property type="entry name" value="Riboflavin_kinase_bac/euk"/>
</dbReference>
<accession>A0ABP1CDW3</accession>
<keyword evidence="8 15" id="KW-0547">Nucleotide-binding</keyword>
<keyword evidence="5 15" id="KW-0288">FMN</keyword>
<dbReference type="PANTHER" id="PTHR22749">
    <property type="entry name" value="RIBOFLAVIN KINASE/FMN ADENYLYLTRANSFERASE"/>
    <property type="match status" value="1"/>
</dbReference>
<evidence type="ECO:0000256" key="8">
    <source>
        <dbReference type="ARBA" id="ARBA00022741"/>
    </source>
</evidence>
<dbReference type="EC" id="2.7.7.2" evidence="15"/>
<comment type="catalytic activity">
    <reaction evidence="14 15">
        <text>FMN + ATP + H(+) = FAD + diphosphate</text>
        <dbReference type="Rhea" id="RHEA:17237"/>
        <dbReference type="ChEBI" id="CHEBI:15378"/>
        <dbReference type="ChEBI" id="CHEBI:30616"/>
        <dbReference type="ChEBI" id="CHEBI:33019"/>
        <dbReference type="ChEBI" id="CHEBI:57692"/>
        <dbReference type="ChEBI" id="CHEBI:58210"/>
        <dbReference type="EC" id="2.7.7.2"/>
    </reaction>
</comment>
<organism evidence="17 18">
    <name type="scientific">Candidatus Providencia siddallii</name>
    <dbReference type="NCBI Taxonomy" id="1715285"/>
    <lineage>
        <taxon>Bacteria</taxon>
        <taxon>Pseudomonadati</taxon>
        <taxon>Pseudomonadota</taxon>
        <taxon>Gammaproteobacteria</taxon>
        <taxon>Enterobacterales</taxon>
        <taxon>Morganellaceae</taxon>
        <taxon>Providencia</taxon>
    </lineage>
</organism>
<comment type="pathway">
    <text evidence="3 15">Cofactor biosynthesis; FMN biosynthesis; FMN from riboflavin (ATP route): step 1/1.</text>
</comment>
<evidence type="ECO:0000256" key="4">
    <source>
        <dbReference type="ARBA" id="ARBA00022630"/>
    </source>
</evidence>
<keyword evidence="9 15" id="KW-0418">Kinase</keyword>
<evidence type="ECO:0000256" key="9">
    <source>
        <dbReference type="ARBA" id="ARBA00022777"/>
    </source>
</evidence>
<evidence type="ECO:0000256" key="6">
    <source>
        <dbReference type="ARBA" id="ARBA00022679"/>
    </source>
</evidence>
<dbReference type="RefSeq" id="WP_341764715.1">
    <property type="nucleotide sequence ID" value="NZ_OZ034688.1"/>
</dbReference>
<dbReference type="NCBIfam" id="TIGR00083">
    <property type="entry name" value="ribF"/>
    <property type="match status" value="1"/>
</dbReference>
<dbReference type="NCBIfam" id="NF004159">
    <property type="entry name" value="PRK05627.1-2"/>
    <property type="match status" value="1"/>
</dbReference>
<dbReference type="CDD" id="cd02064">
    <property type="entry name" value="FAD_synthetase_N"/>
    <property type="match status" value="1"/>
</dbReference>